<keyword evidence="4" id="KW-0812">Transmembrane</keyword>
<accession>A0A9N9RW96</accession>
<evidence type="ECO:0000313" key="6">
    <source>
        <dbReference type="EMBL" id="CAG9804992.1"/>
    </source>
</evidence>
<dbReference type="SUPFAM" id="SSF53756">
    <property type="entry name" value="UDP-Glycosyltransferase/glycogen phosphorylase"/>
    <property type="match status" value="1"/>
</dbReference>
<dbReference type="AlphaFoldDB" id="A0A9N9RW96"/>
<protein>
    <recommendedName>
        <fullName evidence="8">UDP-glucuronosyltransferase</fullName>
    </recommendedName>
</protein>
<evidence type="ECO:0000256" key="5">
    <source>
        <dbReference type="SAM" id="SignalP"/>
    </source>
</evidence>
<dbReference type="Pfam" id="PF00201">
    <property type="entry name" value="UDPGT"/>
    <property type="match status" value="1"/>
</dbReference>
<evidence type="ECO:0000256" key="2">
    <source>
        <dbReference type="ARBA" id="ARBA00022676"/>
    </source>
</evidence>
<keyword evidence="2" id="KW-0328">Glycosyltransferase</keyword>
<dbReference type="GO" id="GO:0008194">
    <property type="term" value="F:UDP-glycosyltransferase activity"/>
    <property type="evidence" value="ECO:0007669"/>
    <property type="project" value="InterPro"/>
</dbReference>
<evidence type="ECO:0000313" key="7">
    <source>
        <dbReference type="Proteomes" id="UP001153620"/>
    </source>
</evidence>
<feature type="transmembrane region" description="Helical" evidence="4">
    <location>
        <begin position="480"/>
        <end position="498"/>
    </location>
</feature>
<dbReference type="Proteomes" id="UP001153620">
    <property type="component" value="Chromosome 2"/>
</dbReference>
<comment type="similarity">
    <text evidence="1">Belongs to the UDP-glycosyltransferase family.</text>
</comment>
<keyword evidence="4" id="KW-1133">Transmembrane helix</keyword>
<keyword evidence="4" id="KW-0472">Membrane</keyword>
<dbReference type="InterPro" id="IPR002213">
    <property type="entry name" value="UDP_glucos_trans"/>
</dbReference>
<reference evidence="6" key="1">
    <citation type="submission" date="2022-01" db="EMBL/GenBank/DDBJ databases">
        <authorList>
            <person name="King R."/>
        </authorList>
    </citation>
    <scope>NUCLEOTIDE SEQUENCE</scope>
</reference>
<gene>
    <name evidence="6" type="ORF">CHIRRI_LOCUS7869</name>
</gene>
<dbReference type="CDD" id="cd03784">
    <property type="entry name" value="GT1_Gtf-like"/>
    <property type="match status" value="1"/>
</dbReference>
<feature type="chain" id="PRO_5040118373" description="UDP-glucuronosyltransferase" evidence="5">
    <location>
        <begin position="20"/>
        <end position="512"/>
    </location>
</feature>
<sequence>MKVVHFFIFFYALLCSVESGNILAIFQFPYFSHQRFHQTVMQILLDEGHTVTVFSTHPHDYKDHPNVTQYVFEDSIRIHSEHTDMLMYRKKKMHYSQILIQHESKAYYEAAKHEMAHPEIQRMIKNSSDYHFDLVIAECFVCTSFLFAEVFDCPIAVVTAIEAPYMIHSLFGNDVNSFKHSESLFLPYIHGKMTSLQKFDSFLFQMFHELVFNTVNVYNNAKLNYEHFSHLGMRSIRSPTDRLGLLMTNTNHAFGHVRALMPHTIQIGYTHVERPKKIEDLELKEFLDNSTNGVIIKALGSTVNTKSLGIENVKKFLNIFSKSKMNILWKLDEIEPGLDIPSNVKIVSWLPLADALAHPNVKLLIFHGGIFTAYEAIDRGVPMITFPLAYDQFMNARLMAHKGIAMEMDLNSFKDSELTSAIQEMTKPKYAANVRKMRSLAYDQPINNRDLIVWHVNNVIKNRIIYAEDFGSLSIFGSPLNHFLVYAGILLTLLYILVKKKLMKVEEKCKMS</sequence>
<evidence type="ECO:0008006" key="8">
    <source>
        <dbReference type="Google" id="ProtNLM"/>
    </source>
</evidence>
<keyword evidence="3" id="KW-0808">Transferase</keyword>
<dbReference type="FunFam" id="3.40.50.2000:FF:000021">
    <property type="entry name" value="UDP-glucuronosyltransferase"/>
    <property type="match status" value="1"/>
</dbReference>
<evidence type="ECO:0000256" key="3">
    <source>
        <dbReference type="ARBA" id="ARBA00022679"/>
    </source>
</evidence>
<dbReference type="Gene3D" id="3.40.50.2000">
    <property type="entry name" value="Glycogen Phosphorylase B"/>
    <property type="match status" value="1"/>
</dbReference>
<name>A0A9N9RW96_9DIPT</name>
<keyword evidence="5" id="KW-0732">Signal</keyword>
<evidence type="ECO:0000256" key="1">
    <source>
        <dbReference type="ARBA" id="ARBA00009995"/>
    </source>
</evidence>
<dbReference type="EMBL" id="OU895878">
    <property type="protein sequence ID" value="CAG9804992.1"/>
    <property type="molecule type" value="Genomic_DNA"/>
</dbReference>
<dbReference type="PANTHER" id="PTHR48043">
    <property type="entry name" value="EG:EG0003.4 PROTEIN-RELATED"/>
    <property type="match status" value="1"/>
</dbReference>
<proteinExistence type="inferred from homology"/>
<reference evidence="6" key="2">
    <citation type="submission" date="2022-10" db="EMBL/GenBank/DDBJ databases">
        <authorList>
            <consortium name="ENA_rothamsted_submissions"/>
            <consortium name="culmorum"/>
            <person name="King R."/>
        </authorList>
    </citation>
    <scope>NUCLEOTIDE SEQUENCE</scope>
</reference>
<dbReference type="OrthoDB" id="5835829at2759"/>
<feature type="signal peptide" evidence="5">
    <location>
        <begin position="1"/>
        <end position="19"/>
    </location>
</feature>
<dbReference type="PANTHER" id="PTHR48043:SF145">
    <property type="entry name" value="FI06409P-RELATED"/>
    <property type="match status" value="1"/>
</dbReference>
<dbReference type="InterPro" id="IPR050271">
    <property type="entry name" value="UDP-glycosyltransferase"/>
</dbReference>
<evidence type="ECO:0000256" key="4">
    <source>
        <dbReference type="SAM" id="Phobius"/>
    </source>
</evidence>
<organism evidence="6 7">
    <name type="scientific">Chironomus riparius</name>
    <dbReference type="NCBI Taxonomy" id="315576"/>
    <lineage>
        <taxon>Eukaryota</taxon>
        <taxon>Metazoa</taxon>
        <taxon>Ecdysozoa</taxon>
        <taxon>Arthropoda</taxon>
        <taxon>Hexapoda</taxon>
        <taxon>Insecta</taxon>
        <taxon>Pterygota</taxon>
        <taxon>Neoptera</taxon>
        <taxon>Endopterygota</taxon>
        <taxon>Diptera</taxon>
        <taxon>Nematocera</taxon>
        <taxon>Chironomoidea</taxon>
        <taxon>Chironomidae</taxon>
        <taxon>Chironominae</taxon>
        <taxon>Chironomus</taxon>
    </lineage>
</organism>
<keyword evidence="7" id="KW-1185">Reference proteome</keyword>